<name>A0A2P6RW62_ROSCH</name>
<dbReference type="Proteomes" id="UP000238479">
    <property type="component" value="Chromosome 2"/>
</dbReference>
<protein>
    <submittedName>
        <fullName evidence="1">Uncharacterized protein</fullName>
    </submittedName>
</protein>
<keyword evidence="2" id="KW-1185">Reference proteome</keyword>
<dbReference type="Gramene" id="PRQ50659">
    <property type="protein sequence ID" value="PRQ50659"/>
    <property type="gene ID" value="RchiOBHm_Chr2g0135731"/>
</dbReference>
<dbReference type="AlphaFoldDB" id="A0A2P6RW62"/>
<gene>
    <name evidence="1" type="ORF">RchiOBHm_Chr2g0135731</name>
</gene>
<sequence>MQNSILDQFSHCRFKKAHPYGSVDTYHVLNKNSQKGILTKQGQVSHPLLITSFDYVI</sequence>
<evidence type="ECO:0000313" key="2">
    <source>
        <dbReference type="Proteomes" id="UP000238479"/>
    </source>
</evidence>
<proteinExistence type="predicted"/>
<evidence type="ECO:0000313" key="1">
    <source>
        <dbReference type="EMBL" id="PRQ50659.1"/>
    </source>
</evidence>
<organism evidence="1 2">
    <name type="scientific">Rosa chinensis</name>
    <name type="common">China rose</name>
    <dbReference type="NCBI Taxonomy" id="74649"/>
    <lineage>
        <taxon>Eukaryota</taxon>
        <taxon>Viridiplantae</taxon>
        <taxon>Streptophyta</taxon>
        <taxon>Embryophyta</taxon>
        <taxon>Tracheophyta</taxon>
        <taxon>Spermatophyta</taxon>
        <taxon>Magnoliopsida</taxon>
        <taxon>eudicotyledons</taxon>
        <taxon>Gunneridae</taxon>
        <taxon>Pentapetalae</taxon>
        <taxon>rosids</taxon>
        <taxon>fabids</taxon>
        <taxon>Rosales</taxon>
        <taxon>Rosaceae</taxon>
        <taxon>Rosoideae</taxon>
        <taxon>Rosoideae incertae sedis</taxon>
        <taxon>Rosa</taxon>
    </lineage>
</organism>
<dbReference type="EMBL" id="PDCK01000040">
    <property type="protein sequence ID" value="PRQ50659.1"/>
    <property type="molecule type" value="Genomic_DNA"/>
</dbReference>
<reference evidence="1 2" key="1">
    <citation type="journal article" date="2018" name="Nat. Genet.">
        <title>The Rosa genome provides new insights in the design of modern roses.</title>
        <authorList>
            <person name="Bendahmane M."/>
        </authorList>
    </citation>
    <scope>NUCLEOTIDE SEQUENCE [LARGE SCALE GENOMIC DNA]</scope>
    <source>
        <strain evidence="2">cv. Old Blush</strain>
    </source>
</reference>
<accession>A0A2P6RW62</accession>
<comment type="caution">
    <text evidence="1">The sequence shown here is derived from an EMBL/GenBank/DDBJ whole genome shotgun (WGS) entry which is preliminary data.</text>
</comment>